<feature type="region of interest" description="Disordered" evidence="1">
    <location>
        <begin position="1"/>
        <end position="31"/>
    </location>
</feature>
<evidence type="ECO:0000256" key="1">
    <source>
        <dbReference type="SAM" id="MobiDB-lite"/>
    </source>
</evidence>
<evidence type="ECO:0000313" key="3">
    <source>
        <dbReference type="Proteomes" id="UP001165041"/>
    </source>
</evidence>
<gene>
    <name evidence="2" type="ORF">Kpho02_76250</name>
</gene>
<accession>A0A9W6QI24</accession>
<name>A0A9W6QI24_9ACTN</name>
<protein>
    <submittedName>
        <fullName evidence="2">Uncharacterized protein</fullName>
    </submittedName>
</protein>
<organism evidence="2 3">
    <name type="scientific">Kitasatospora phosalacinea</name>
    <dbReference type="NCBI Taxonomy" id="2065"/>
    <lineage>
        <taxon>Bacteria</taxon>
        <taxon>Bacillati</taxon>
        <taxon>Actinomycetota</taxon>
        <taxon>Actinomycetes</taxon>
        <taxon>Kitasatosporales</taxon>
        <taxon>Streptomycetaceae</taxon>
        <taxon>Kitasatospora</taxon>
    </lineage>
</organism>
<sequence>MQEAPAGGNRPGLSWSTPASKGLTVLDATPKIPPITPADLAKAGKAAGRLLGALLKGGQK</sequence>
<dbReference type="EMBL" id="BSSA01000054">
    <property type="protein sequence ID" value="GLW75328.1"/>
    <property type="molecule type" value="Genomic_DNA"/>
</dbReference>
<reference evidence="2" key="1">
    <citation type="submission" date="2023-02" db="EMBL/GenBank/DDBJ databases">
        <title>Kitasatospora phosalacinea NBRC 14627.</title>
        <authorList>
            <person name="Ichikawa N."/>
            <person name="Sato H."/>
            <person name="Tonouchi N."/>
        </authorList>
    </citation>
    <scope>NUCLEOTIDE SEQUENCE</scope>
    <source>
        <strain evidence="2">NBRC 14627</strain>
    </source>
</reference>
<dbReference type="Proteomes" id="UP001165041">
    <property type="component" value="Unassembled WGS sequence"/>
</dbReference>
<evidence type="ECO:0000313" key="2">
    <source>
        <dbReference type="EMBL" id="GLW75328.1"/>
    </source>
</evidence>
<dbReference type="AlphaFoldDB" id="A0A9W6QI24"/>
<proteinExistence type="predicted"/>
<comment type="caution">
    <text evidence="2">The sequence shown here is derived from an EMBL/GenBank/DDBJ whole genome shotgun (WGS) entry which is preliminary data.</text>
</comment>